<evidence type="ECO:0000313" key="1">
    <source>
        <dbReference type="EMBL" id="PIY33398.1"/>
    </source>
</evidence>
<dbReference type="InterPro" id="IPR014942">
    <property type="entry name" value="AbiEii"/>
</dbReference>
<dbReference type="Pfam" id="PF08843">
    <property type="entry name" value="AbiEii"/>
    <property type="match status" value="1"/>
</dbReference>
<dbReference type="EMBL" id="PFKO01000083">
    <property type="protein sequence ID" value="PIY33398.1"/>
    <property type="molecule type" value="Genomic_DNA"/>
</dbReference>
<name>A0A2M7PS04_9BACT</name>
<feature type="non-terminal residue" evidence="1">
    <location>
        <position position="163"/>
    </location>
</feature>
<dbReference type="Proteomes" id="UP000230646">
    <property type="component" value="Unassembled WGS sequence"/>
</dbReference>
<sequence length="163" mass="19419">MELIKIFLTKLIKDSAFDDKVFRRNLLKNYLQIIFLDFIYSNRKYSQLIFYGGSSLAHCYNMPRFSEDLDFVDLKKEIEIPKLAKDLEMYFKKNTDLEVKAVSQKFRTYLKFPLLRELGLAGKSESDLLFLKIEIFNEFDFCADYKIETIPLFKFNRTVLVKT</sequence>
<organism evidence="1 2">
    <name type="scientific">Candidatus Infernicultor aquiphilus</name>
    <dbReference type="NCBI Taxonomy" id="1805029"/>
    <lineage>
        <taxon>Bacteria</taxon>
        <taxon>Pseudomonadati</taxon>
        <taxon>Atribacterota</taxon>
        <taxon>Candidatus Phoenicimicrobiia</taxon>
        <taxon>Candidatus Pheonicimicrobiales</taxon>
        <taxon>Candidatus Phoenicimicrobiaceae</taxon>
        <taxon>Candidatus Infernicultor</taxon>
    </lineage>
</organism>
<evidence type="ECO:0008006" key="3">
    <source>
        <dbReference type="Google" id="ProtNLM"/>
    </source>
</evidence>
<accession>A0A2M7PS04</accession>
<protein>
    <recommendedName>
        <fullName evidence="3">Nucleotidyl transferase AbiEii/AbiGii toxin family protein</fullName>
    </recommendedName>
</protein>
<dbReference type="Gene3D" id="3.10.450.620">
    <property type="entry name" value="JHP933, nucleotidyltransferase-like core domain"/>
    <property type="match status" value="1"/>
</dbReference>
<proteinExistence type="predicted"/>
<evidence type="ECO:0000313" key="2">
    <source>
        <dbReference type="Proteomes" id="UP000230646"/>
    </source>
</evidence>
<reference evidence="1 2" key="1">
    <citation type="submission" date="2017-09" db="EMBL/GenBank/DDBJ databases">
        <title>Depth-based differentiation of microbial function through sediment-hosted aquifers and enrichment of novel symbionts in the deep terrestrial subsurface.</title>
        <authorList>
            <person name="Probst A.J."/>
            <person name="Ladd B."/>
            <person name="Jarett J.K."/>
            <person name="Geller-Mcgrath D.E."/>
            <person name="Sieber C.M."/>
            <person name="Emerson J.B."/>
            <person name="Anantharaman K."/>
            <person name="Thomas B.C."/>
            <person name="Malmstrom R."/>
            <person name="Stieglmeier M."/>
            <person name="Klingl A."/>
            <person name="Woyke T."/>
            <person name="Ryan C.M."/>
            <person name="Banfield J.F."/>
        </authorList>
    </citation>
    <scope>NUCLEOTIDE SEQUENCE [LARGE SCALE GENOMIC DNA]</scope>
    <source>
        <strain evidence="1">CG_4_10_14_3_um_filter_34_13</strain>
    </source>
</reference>
<dbReference type="RefSeq" id="WP_406606986.1">
    <property type="nucleotide sequence ID" value="NZ_PFKO01000083.1"/>
</dbReference>
<gene>
    <name evidence="1" type="ORF">COZ07_02295</name>
</gene>
<comment type="caution">
    <text evidence="1">The sequence shown here is derived from an EMBL/GenBank/DDBJ whole genome shotgun (WGS) entry which is preliminary data.</text>
</comment>
<dbReference type="AlphaFoldDB" id="A0A2M7PS04"/>